<dbReference type="RefSeq" id="WP_131944312.1">
    <property type="nucleotide sequence ID" value="NZ_BAAAMX010000002.1"/>
</dbReference>
<evidence type="ECO:0000256" key="1">
    <source>
        <dbReference type="SAM" id="MobiDB-lite"/>
    </source>
</evidence>
<sequence length="70" mass="6912">MDVEMDGGDGRGGDVQGGALAVEGGDRESPLFLYGFAGLGGRLQALVEGVQEGGGAALARYGQGQVAGSR</sequence>
<organism evidence="2 3">
    <name type="scientific">Actinomadura bangladeshensis</name>
    <dbReference type="NCBI Taxonomy" id="453573"/>
    <lineage>
        <taxon>Bacteria</taxon>
        <taxon>Bacillati</taxon>
        <taxon>Actinomycetota</taxon>
        <taxon>Actinomycetes</taxon>
        <taxon>Streptosporangiales</taxon>
        <taxon>Thermomonosporaceae</taxon>
        <taxon>Actinomadura</taxon>
    </lineage>
</organism>
<name>A0A4R4NBE8_9ACTN</name>
<feature type="region of interest" description="Disordered" evidence="1">
    <location>
        <begin position="1"/>
        <end position="22"/>
    </location>
</feature>
<reference evidence="2 3" key="1">
    <citation type="submission" date="2019-03" db="EMBL/GenBank/DDBJ databases">
        <title>Draft genome sequences of novel Actinobacteria.</title>
        <authorList>
            <person name="Sahin N."/>
            <person name="Ay H."/>
            <person name="Saygin H."/>
        </authorList>
    </citation>
    <scope>NUCLEOTIDE SEQUENCE [LARGE SCALE GENOMIC DNA]</scope>
    <source>
        <strain evidence="2 3">DSM 45347</strain>
    </source>
</reference>
<accession>A0A4R4NBE8</accession>
<gene>
    <name evidence="2" type="ORF">E1284_34250</name>
</gene>
<dbReference type="Proteomes" id="UP000295431">
    <property type="component" value="Unassembled WGS sequence"/>
</dbReference>
<keyword evidence="3" id="KW-1185">Reference proteome</keyword>
<protein>
    <submittedName>
        <fullName evidence="2">Uncharacterized protein</fullName>
    </submittedName>
</protein>
<comment type="caution">
    <text evidence="2">The sequence shown here is derived from an EMBL/GenBank/DDBJ whole genome shotgun (WGS) entry which is preliminary data.</text>
</comment>
<proteinExistence type="predicted"/>
<dbReference type="AlphaFoldDB" id="A0A4R4NBE8"/>
<evidence type="ECO:0000313" key="2">
    <source>
        <dbReference type="EMBL" id="TDC06199.1"/>
    </source>
</evidence>
<dbReference type="EMBL" id="SMJW01000276">
    <property type="protein sequence ID" value="TDC06199.1"/>
    <property type="molecule type" value="Genomic_DNA"/>
</dbReference>
<evidence type="ECO:0000313" key="3">
    <source>
        <dbReference type="Proteomes" id="UP000295431"/>
    </source>
</evidence>